<protein>
    <submittedName>
        <fullName evidence="3">Uncharacterized protein</fullName>
    </submittedName>
</protein>
<proteinExistence type="predicted"/>
<comment type="caution">
    <text evidence="3">The sequence shown here is derived from an EMBL/GenBank/DDBJ whole genome shotgun (WGS) entry which is preliminary data.</text>
</comment>
<dbReference type="Proteomes" id="UP000237105">
    <property type="component" value="Unassembled WGS sequence"/>
</dbReference>
<feature type="compositionally biased region" description="Acidic residues" evidence="1">
    <location>
        <begin position="149"/>
        <end position="174"/>
    </location>
</feature>
<feature type="transmembrane region" description="Helical" evidence="2">
    <location>
        <begin position="51"/>
        <end position="71"/>
    </location>
</feature>
<keyword evidence="4" id="KW-1185">Reference proteome</keyword>
<gene>
    <name evidence="3" type="ORF">PanWU01x14_336810</name>
</gene>
<keyword evidence="2" id="KW-0472">Membrane</keyword>
<sequence>MGLLDGGEEIFVYNNIEINPVRDEIVGPDGRIIVSDLVLDIQNLKEVDDIFVIRFILLIISTILWLTSAFWSGTNIRQLVHYSRRSGGYENVKLHKVYDILHSVRYASEQAQPRISPTSTQASILKPDGMQCCSCEYKSKLTKVKADAIDEEDNSREEDEDTKEEYDDLGDEDKENISAGSTNVYVEKDLEEGQLLSRNIDFSEYVNNSGDKQEYLNLSMTTSQYARKQEWKEKYLGDLSVFQQFFPVDEQLCLTLRIICQPPNKIKDLITAEVEKFIYACRNPKNDNLDMDCKQSTSSSILIRNLLESPKD</sequence>
<evidence type="ECO:0000256" key="1">
    <source>
        <dbReference type="SAM" id="MobiDB-lite"/>
    </source>
</evidence>
<keyword evidence="2" id="KW-0812">Transmembrane</keyword>
<reference evidence="4" key="1">
    <citation type="submission" date="2016-06" db="EMBL/GenBank/DDBJ databases">
        <title>Parallel loss of symbiosis genes in relatives of nitrogen-fixing non-legume Parasponia.</title>
        <authorList>
            <person name="Van Velzen R."/>
            <person name="Holmer R."/>
            <person name="Bu F."/>
            <person name="Rutten L."/>
            <person name="Van Zeijl A."/>
            <person name="Liu W."/>
            <person name="Santuari L."/>
            <person name="Cao Q."/>
            <person name="Sharma T."/>
            <person name="Shen D."/>
            <person name="Roswanjaya Y."/>
            <person name="Wardhani T."/>
            <person name="Kalhor M.S."/>
            <person name="Jansen J."/>
            <person name="Van den Hoogen J."/>
            <person name="Gungor B."/>
            <person name="Hartog M."/>
            <person name="Hontelez J."/>
            <person name="Verver J."/>
            <person name="Yang W.-C."/>
            <person name="Schijlen E."/>
            <person name="Repin R."/>
            <person name="Schilthuizen M."/>
            <person name="Schranz E."/>
            <person name="Heidstra R."/>
            <person name="Miyata K."/>
            <person name="Fedorova E."/>
            <person name="Kohlen W."/>
            <person name="Bisseling T."/>
            <person name="Smit S."/>
            <person name="Geurts R."/>
        </authorList>
    </citation>
    <scope>NUCLEOTIDE SEQUENCE [LARGE SCALE GENOMIC DNA]</scope>
    <source>
        <strain evidence="4">cv. WU1-14</strain>
    </source>
</reference>
<evidence type="ECO:0000313" key="3">
    <source>
        <dbReference type="EMBL" id="PON35389.1"/>
    </source>
</evidence>
<dbReference type="AlphaFoldDB" id="A0A2P5AFS9"/>
<dbReference type="EMBL" id="JXTB01000614">
    <property type="protein sequence ID" value="PON35389.1"/>
    <property type="molecule type" value="Genomic_DNA"/>
</dbReference>
<keyword evidence="2" id="KW-1133">Transmembrane helix</keyword>
<name>A0A2P5AFS9_PARAD</name>
<evidence type="ECO:0000256" key="2">
    <source>
        <dbReference type="SAM" id="Phobius"/>
    </source>
</evidence>
<organism evidence="3 4">
    <name type="scientific">Parasponia andersonii</name>
    <name type="common">Sponia andersonii</name>
    <dbReference type="NCBI Taxonomy" id="3476"/>
    <lineage>
        <taxon>Eukaryota</taxon>
        <taxon>Viridiplantae</taxon>
        <taxon>Streptophyta</taxon>
        <taxon>Embryophyta</taxon>
        <taxon>Tracheophyta</taxon>
        <taxon>Spermatophyta</taxon>
        <taxon>Magnoliopsida</taxon>
        <taxon>eudicotyledons</taxon>
        <taxon>Gunneridae</taxon>
        <taxon>Pentapetalae</taxon>
        <taxon>rosids</taxon>
        <taxon>fabids</taxon>
        <taxon>Rosales</taxon>
        <taxon>Cannabaceae</taxon>
        <taxon>Parasponia</taxon>
    </lineage>
</organism>
<feature type="region of interest" description="Disordered" evidence="1">
    <location>
        <begin position="148"/>
        <end position="181"/>
    </location>
</feature>
<evidence type="ECO:0000313" key="4">
    <source>
        <dbReference type="Proteomes" id="UP000237105"/>
    </source>
</evidence>
<accession>A0A2P5AFS9</accession>